<evidence type="ECO:0000256" key="10">
    <source>
        <dbReference type="ARBA" id="ARBA00022989"/>
    </source>
</evidence>
<protein>
    <recommendedName>
        <fullName evidence="4">N-acetylgalactosaminide beta-1,3-galactosyltransferase</fullName>
        <ecNumber evidence="4">2.4.1.122</ecNumber>
    </recommendedName>
</protein>
<feature type="signal peptide" evidence="13">
    <location>
        <begin position="1"/>
        <end position="17"/>
    </location>
</feature>
<dbReference type="FunCoup" id="R7UUN8">
    <property type="interactions" value="20"/>
</dbReference>
<feature type="region of interest" description="Disordered" evidence="12">
    <location>
        <begin position="459"/>
        <end position="479"/>
    </location>
</feature>
<evidence type="ECO:0000256" key="13">
    <source>
        <dbReference type="SAM" id="SignalP"/>
    </source>
</evidence>
<proteinExistence type="inferred from homology"/>
<evidence type="ECO:0000259" key="14">
    <source>
        <dbReference type="Pfam" id="PF02434"/>
    </source>
</evidence>
<keyword evidence="6" id="KW-0808">Transferase</keyword>
<evidence type="ECO:0000256" key="4">
    <source>
        <dbReference type="ARBA" id="ARBA00012557"/>
    </source>
</evidence>
<comment type="pathway">
    <text evidence="2">Protein modification; protein glycosylation.</text>
</comment>
<dbReference type="FunFam" id="3.90.550.50:FF:000008">
    <property type="entry name" value="Beta-1,3-glucosyltransferase"/>
    <property type="match status" value="1"/>
</dbReference>
<feature type="domain" description="Fringe-like glycosyltransferase" evidence="14">
    <location>
        <begin position="232"/>
        <end position="439"/>
    </location>
</feature>
<dbReference type="SUPFAM" id="SSF53448">
    <property type="entry name" value="Nucleotide-diphospho-sugar transferases"/>
    <property type="match status" value="1"/>
</dbReference>
<reference evidence="17" key="1">
    <citation type="submission" date="2012-12" db="EMBL/GenBank/DDBJ databases">
        <authorList>
            <person name="Hellsten U."/>
            <person name="Grimwood J."/>
            <person name="Chapman J.A."/>
            <person name="Shapiro H."/>
            <person name="Aerts A."/>
            <person name="Otillar R.P."/>
            <person name="Terry A.Y."/>
            <person name="Boore J.L."/>
            <person name="Simakov O."/>
            <person name="Marletaz F."/>
            <person name="Cho S.-J."/>
            <person name="Edsinger-Gonzales E."/>
            <person name="Havlak P."/>
            <person name="Kuo D.-H."/>
            <person name="Larsson T."/>
            <person name="Lv J."/>
            <person name="Arendt D."/>
            <person name="Savage R."/>
            <person name="Osoegawa K."/>
            <person name="de Jong P."/>
            <person name="Lindberg D.R."/>
            <person name="Seaver E.C."/>
            <person name="Weisblat D.A."/>
            <person name="Putnam N.H."/>
            <person name="Grigoriev I.V."/>
            <person name="Rokhsar D.S."/>
        </authorList>
    </citation>
    <scope>NUCLEOTIDE SEQUENCE</scope>
    <source>
        <strain evidence="17">I ESC-2004</strain>
    </source>
</reference>
<evidence type="ECO:0000256" key="5">
    <source>
        <dbReference type="ARBA" id="ARBA00022676"/>
    </source>
</evidence>
<dbReference type="EMBL" id="AMQN01020718">
    <property type="status" value="NOT_ANNOTATED_CDS"/>
    <property type="molecule type" value="Genomic_DNA"/>
</dbReference>
<dbReference type="OrthoDB" id="421979at2759"/>
<keyword evidence="9" id="KW-0735">Signal-anchor</keyword>
<keyword evidence="11" id="KW-0472">Membrane</keyword>
<comment type="subcellular location">
    <subcellularLocation>
        <location evidence="1">Membrane</location>
        <topology evidence="1">Single-pass type II membrane protein</topology>
    </subcellularLocation>
</comment>
<organism evidence="15">
    <name type="scientific">Capitella teleta</name>
    <name type="common">Polychaete worm</name>
    <dbReference type="NCBI Taxonomy" id="283909"/>
    <lineage>
        <taxon>Eukaryota</taxon>
        <taxon>Metazoa</taxon>
        <taxon>Spiralia</taxon>
        <taxon>Lophotrochozoa</taxon>
        <taxon>Annelida</taxon>
        <taxon>Polychaeta</taxon>
        <taxon>Sedentaria</taxon>
        <taxon>Scolecida</taxon>
        <taxon>Capitellidae</taxon>
        <taxon>Capitella</taxon>
    </lineage>
</organism>
<keyword evidence="10" id="KW-1133">Transmembrane helix</keyword>
<evidence type="ECO:0000256" key="8">
    <source>
        <dbReference type="ARBA" id="ARBA00022741"/>
    </source>
</evidence>
<dbReference type="AlphaFoldDB" id="R7UUN8"/>
<reference evidence="15 17" key="2">
    <citation type="journal article" date="2013" name="Nature">
        <title>Insights into bilaterian evolution from three spiralian genomes.</title>
        <authorList>
            <person name="Simakov O."/>
            <person name="Marletaz F."/>
            <person name="Cho S.J."/>
            <person name="Edsinger-Gonzales E."/>
            <person name="Havlak P."/>
            <person name="Hellsten U."/>
            <person name="Kuo D.H."/>
            <person name="Larsson T."/>
            <person name="Lv J."/>
            <person name="Arendt D."/>
            <person name="Savage R."/>
            <person name="Osoegawa K."/>
            <person name="de Jong P."/>
            <person name="Grimwood J."/>
            <person name="Chapman J.A."/>
            <person name="Shapiro H."/>
            <person name="Aerts A."/>
            <person name="Otillar R.P."/>
            <person name="Terry A.Y."/>
            <person name="Boore J.L."/>
            <person name="Grigoriev I.V."/>
            <person name="Lindberg D.R."/>
            <person name="Seaver E.C."/>
            <person name="Weisblat D.A."/>
            <person name="Putnam N.H."/>
            <person name="Rokhsar D.S."/>
        </authorList>
    </citation>
    <scope>NUCLEOTIDE SEQUENCE</scope>
    <source>
        <strain evidence="15 17">I ESC-2004</strain>
    </source>
</reference>
<keyword evidence="17" id="KW-1185">Reference proteome</keyword>
<evidence type="ECO:0000313" key="17">
    <source>
        <dbReference type="Proteomes" id="UP000014760"/>
    </source>
</evidence>
<dbReference type="HOGENOM" id="CLU_030081_1_1_1"/>
<keyword evidence="5" id="KW-0328">Glycosyltransferase</keyword>
<keyword evidence="8" id="KW-0547">Nucleotide-binding</keyword>
<dbReference type="GO" id="GO:0000166">
    <property type="term" value="F:nucleotide binding"/>
    <property type="evidence" value="ECO:0007669"/>
    <property type="project" value="UniProtKB-KW"/>
</dbReference>
<dbReference type="InterPro" id="IPR029044">
    <property type="entry name" value="Nucleotide-diphossugar_trans"/>
</dbReference>
<dbReference type="EMBL" id="KB297588">
    <property type="protein sequence ID" value="ELU10358.1"/>
    <property type="molecule type" value="Genomic_DNA"/>
</dbReference>
<evidence type="ECO:0000256" key="3">
    <source>
        <dbReference type="ARBA" id="ARBA00006462"/>
    </source>
</evidence>
<sequence>MWSALCLLLCLLTLVSSLDSHDLVYIVLSQPNIFHARKAENFRNHFKEQFKPDSQKPVLLLLHEQWRGVQGAWTVIPILPEILRKYPDKQGVLICEEDTRVDVDKLMSNMRTYDLTQKLFLGRTLYDHEPSIIHHFAFYDEGVKTFPFPDFSAGFILSMPLLQSLSNRLAVGRQGMGKDFSIDAKHELAMFIWDQGRGMKMSAAPFFCSGEDDFYSSVCATSHPVLEANCERIHEDQLFVAVKTCEKFHEDRVPVVKETWGAEAKHIEYYSETEDSSIPTTVLGVPNTERGHCGKLHAILTRANSHPDISNKDWILIADDDTIISIARLRKLLGCYKSIDPVVIGERYGFGLSRPSGYNYLTGGSGMVLSHMAVRLLMDHGMACPTDESPDDMTMGMWLKQLDILITHSPLFHQATPAGYSQTLLKNQISISFHKHWNVDPYVVYEKYLGGIRHNSTDEVTKNAETSHEAEIPPARDEL</sequence>
<name>R7UUN8_CAPTE</name>
<dbReference type="Proteomes" id="UP000014760">
    <property type="component" value="Unassembled WGS sequence"/>
</dbReference>
<evidence type="ECO:0000256" key="9">
    <source>
        <dbReference type="ARBA" id="ARBA00022968"/>
    </source>
</evidence>
<evidence type="ECO:0000256" key="2">
    <source>
        <dbReference type="ARBA" id="ARBA00004922"/>
    </source>
</evidence>
<dbReference type="InterPro" id="IPR026050">
    <property type="entry name" value="C1GALT1/C1GALT1_chp1"/>
</dbReference>
<reference evidence="16" key="3">
    <citation type="submission" date="2015-06" db="UniProtKB">
        <authorList>
            <consortium name="EnsemblMetazoa"/>
        </authorList>
    </citation>
    <scope>IDENTIFICATION</scope>
</reference>
<evidence type="ECO:0000313" key="15">
    <source>
        <dbReference type="EMBL" id="ELU10358.1"/>
    </source>
</evidence>
<dbReference type="Pfam" id="PF02434">
    <property type="entry name" value="Fringe"/>
    <property type="match status" value="1"/>
</dbReference>
<dbReference type="Gene3D" id="3.90.550.50">
    <property type="match status" value="2"/>
</dbReference>
<comment type="similarity">
    <text evidence="3">Belongs to the glycosyltransferase 31 family. Beta3-Gal-T subfamily.</text>
</comment>
<evidence type="ECO:0000256" key="7">
    <source>
        <dbReference type="ARBA" id="ARBA00022692"/>
    </source>
</evidence>
<dbReference type="OMA" id="CATYPRF"/>
<dbReference type="PANTHER" id="PTHR23033:SF14">
    <property type="entry name" value="GLYCOPROTEIN-N-ACETYLGALACTOSAMINE 3-BETA-GALACTOSYLTRANSFERASE 1-RELATED"/>
    <property type="match status" value="1"/>
</dbReference>
<dbReference type="PANTHER" id="PTHR23033">
    <property type="entry name" value="BETA1,3-GALACTOSYLTRANSFERASE"/>
    <property type="match status" value="1"/>
</dbReference>
<dbReference type="STRING" id="283909.R7UUN8"/>
<dbReference type="GO" id="GO:0016263">
    <property type="term" value="F:glycoprotein-N-acetylgalactosamine 3-beta-galactosyltransferase activity"/>
    <property type="evidence" value="ECO:0007669"/>
    <property type="project" value="UniProtKB-EC"/>
</dbReference>
<feature type="chain" id="PRO_5008788398" description="N-acetylgalactosaminide beta-1,3-galactosyltransferase" evidence="13">
    <location>
        <begin position="18"/>
        <end position="479"/>
    </location>
</feature>
<evidence type="ECO:0000256" key="11">
    <source>
        <dbReference type="ARBA" id="ARBA00023136"/>
    </source>
</evidence>
<dbReference type="InterPro" id="IPR003378">
    <property type="entry name" value="Fringe-like_glycosylTrfase"/>
</dbReference>
<dbReference type="EC" id="2.4.1.122" evidence="4"/>
<accession>R7UUN8</accession>
<evidence type="ECO:0000256" key="6">
    <source>
        <dbReference type="ARBA" id="ARBA00022679"/>
    </source>
</evidence>
<gene>
    <name evidence="15" type="ORF">CAPTEDRAFT_221389</name>
</gene>
<dbReference type="GO" id="GO:0016020">
    <property type="term" value="C:membrane"/>
    <property type="evidence" value="ECO:0007669"/>
    <property type="project" value="UniProtKB-SubCell"/>
</dbReference>
<keyword evidence="13" id="KW-0732">Signal</keyword>
<evidence type="ECO:0000256" key="12">
    <source>
        <dbReference type="SAM" id="MobiDB-lite"/>
    </source>
</evidence>
<evidence type="ECO:0000256" key="1">
    <source>
        <dbReference type="ARBA" id="ARBA00004606"/>
    </source>
</evidence>
<evidence type="ECO:0000313" key="16">
    <source>
        <dbReference type="EnsemblMetazoa" id="CapteP221389"/>
    </source>
</evidence>
<keyword evidence="7" id="KW-0812">Transmembrane</keyword>
<dbReference type="EnsemblMetazoa" id="CapteT221389">
    <property type="protein sequence ID" value="CapteP221389"/>
    <property type="gene ID" value="CapteG221389"/>
</dbReference>